<dbReference type="SUPFAM" id="SSF46689">
    <property type="entry name" value="Homeodomain-like"/>
    <property type="match status" value="1"/>
</dbReference>
<dbReference type="InterPro" id="IPR009057">
    <property type="entry name" value="Homeodomain-like_sf"/>
</dbReference>
<proteinExistence type="predicted"/>
<name>A0A0C9WIR8_9AGAR</name>
<sequence>MSLHCGLSDTKISEYTGIRPRTMRRLRKRFRVTGEVVKKPVVNGRPRLLNSLDATFLEAPPDVFQ</sequence>
<evidence type="ECO:0000313" key="2">
    <source>
        <dbReference type="EMBL" id="KIJ97801.1"/>
    </source>
</evidence>
<dbReference type="HOGENOM" id="CLU_2850036_0_0_1"/>
<dbReference type="OrthoDB" id="2963563at2759"/>
<gene>
    <name evidence="3" type="ORF">K443DRAFT_671877</name>
    <name evidence="2" type="ORF">K443DRAFT_681242</name>
    <name evidence="1" type="ORF">K443DRAFT_684570</name>
</gene>
<reference evidence="1" key="3">
    <citation type="submission" date="2015-02" db="EMBL/GenBank/DDBJ databases">
        <title>Evolutionary Origins and Diversification of the Mycorrhizal Mutualists.</title>
        <authorList>
            <consortium name="DOE Joint Genome Institute"/>
            <consortium name="Mycorrhizal Genomics Consortium"/>
            <person name="Kohler A."/>
            <person name="Kuo A."/>
            <person name="Nagy L.G."/>
            <person name="Floudas D."/>
            <person name="Copeland A."/>
            <person name="Barry K.W."/>
            <person name="Cichocki N."/>
            <person name="Veneault-Fourrey C."/>
            <person name="LaButti K."/>
            <person name="Lindquist E.A."/>
            <person name="Lipzen A."/>
            <person name="Lundell T."/>
            <person name="Morin E."/>
            <person name="Murat C."/>
            <person name="Riley R."/>
            <person name="Ohm R."/>
            <person name="Sun H."/>
            <person name="Tunlid A."/>
            <person name="Henrissat B."/>
            <person name="Grigoriev I.V."/>
            <person name="Hibbett D.S."/>
            <person name="Martin F."/>
        </authorList>
    </citation>
    <scope>NUCLEOTIDE SEQUENCE</scope>
    <source>
        <strain evidence="1 4">LaAM-08-1</strain>
    </source>
</reference>
<protein>
    <submittedName>
        <fullName evidence="1">Uncharacterized protein</fullName>
    </submittedName>
</protein>
<dbReference type="EMBL" id="KN838540">
    <property type="protein sequence ID" value="KIK08818.1"/>
    <property type="molecule type" value="Genomic_DNA"/>
</dbReference>
<dbReference type="EMBL" id="KN838683">
    <property type="protein sequence ID" value="KIJ97801.1"/>
    <property type="molecule type" value="Genomic_DNA"/>
</dbReference>
<organism evidence="1 4">
    <name type="scientific">Laccaria amethystina LaAM-08-1</name>
    <dbReference type="NCBI Taxonomy" id="1095629"/>
    <lineage>
        <taxon>Eukaryota</taxon>
        <taxon>Fungi</taxon>
        <taxon>Dikarya</taxon>
        <taxon>Basidiomycota</taxon>
        <taxon>Agaricomycotina</taxon>
        <taxon>Agaricomycetes</taxon>
        <taxon>Agaricomycetidae</taxon>
        <taxon>Agaricales</taxon>
        <taxon>Agaricineae</taxon>
        <taxon>Hydnangiaceae</taxon>
        <taxon>Laccaria</taxon>
    </lineage>
</organism>
<evidence type="ECO:0000313" key="4">
    <source>
        <dbReference type="Proteomes" id="UP000054477"/>
    </source>
</evidence>
<evidence type="ECO:0000313" key="1">
    <source>
        <dbReference type="EMBL" id="KIJ93419.1"/>
    </source>
</evidence>
<dbReference type="Proteomes" id="UP000054477">
    <property type="component" value="Unassembled WGS sequence"/>
</dbReference>
<dbReference type="AlphaFoldDB" id="A0A0C9WIR8"/>
<accession>A0A0C9WIR8</accession>
<reference evidence="4" key="2">
    <citation type="submission" date="2015-01" db="EMBL/GenBank/DDBJ databases">
        <title>Evolutionary Origins and Diversification of the Mycorrhizal Mutualists.</title>
        <authorList>
            <consortium name="DOE Joint Genome Institute"/>
            <consortium name="Mycorrhizal Genomics Consortium"/>
            <person name="Kohler A."/>
            <person name="Kuo A."/>
            <person name="Nagy L.G."/>
            <person name="Floudas D."/>
            <person name="Copeland A."/>
            <person name="Barry K.W."/>
            <person name="Cichocki N."/>
            <person name="Veneault-Fourrey C."/>
            <person name="LaButti K."/>
            <person name="Lindquist E.A."/>
            <person name="Lipzen A."/>
            <person name="Lundell T."/>
            <person name="Morin E."/>
            <person name="Murat C."/>
            <person name="Riley R."/>
            <person name="Ohm R."/>
            <person name="Sun H."/>
            <person name="Tunlid A."/>
            <person name="Henrissat B."/>
            <person name="Grigoriev I.V."/>
            <person name="Hibbett D.S."/>
            <person name="Martin F."/>
        </authorList>
    </citation>
    <scope>NUCLEOTIDE SEQUENCE [LARGE SCALE GENOMIC DNA]</scope>
    <source>
        <strain evidence="4">LaAM-08-1</strain>
    </source>
</reference>
<dbReference type="EMBL" id="KN838845">
    <property type="protein sequence ID" value="KIJ93419.1"/>
    <property type="molecule type" value="Genomic_DNA"/>
</dbReference>
<evidence type="ECO:0000313" key="3">
    <source>
        <dbReference type="EMBL" id="KIK08818.1"/>
    </source>
</evidence>
<reference evidence="1 4" key="1">
    <citation type="submission" date="2014-04" db="EMBL/GenBank/DDBJ databases">
        <authorList>
            <consortium name="DOE Joint Genome Institute"/>
            <person name="Kuo A."/>
            <person name="Kohler A."/>
            <person name="Nagy L.G."/>
            <person name="Floudas D."/>
            <person name="Copeland A."/>
            <person name="Barry K.W."/>
            <person name="Cichocki N."/>
            <person name="Veneault-Fourrey C."/>
            <person name="LaButti K."/>
            <person name="Lindquist E.A."/>
            <person name="Lipzen A."/>
            <person name="Lundell T."/>
            <person name="Morin E."/>
            <person name="Murat C."/>
            <person name="Sun H."/>
            <person name="Tunlid A."/>
            <person name="Henrissat B."/>
            <person name="Grigoriev I.V."/>
            <person name="Hibbett D.S."/>
            <person name="Martin F."/>
            <person name="Nordberg H.P."/>
            <person name="Cantor M.N."/>
            <person name="Hua S.X."/>
        </authorList>
    </citation>
    <scope>NUCLEOTIDE SEQUENCE [LARGE SCALE GENOMIC DNA]</scope>
    <source>
        <strain evidence="1 4">LaAM-08-1</strain>
    </source>
</reference>
<keyword evidence="4" id="KW-1185">Reference proteome</keyword>